<dbReference type="SUPFAM" id="SSF52440">
    <property type="entry name" value="PreATP-grasp domain"/>
    <property type="match status" value="1"/>
</dbReference>
<dbReference type="SUPFAM" id="SSF56059">
    <property type="entry name" value="Glutathione synthetase ATP-binding domain-like"/>
    <property type="match status" value="1"/>
</dbReference>
<dbReference type="PROSITE" id="PS50975">
    <property type="entry name" value="ATP_GRASP"/>
    <property type="match status" value="1"/>
</dbReference>
<keyword evidence="10 20" id="KW-0067">ATP-binding</keyword>
<evidence type="ECO:0000256" key="2">
    <source>
        <dbReference type="ARBA" id="ARBA00003921"/>
    </source>
</evidence>
<evidence type="ECO:0000256" key="15">
    <source>
        <dbReference type="ARBA" id="ARBA00023316"/>
    </source>
</evidence>
<dbReference type="AlphaFoldDB" id="A0AAD2APD9"/>
<dbReference type="FunFam" id="3.40.50.20:FF:000013">
    <property type="entry name" value="D-alanine--D-alanine ligase"/>
    <property type="match status" value="1"/>
</dbReference>
<dbReference type="PIRSF" id="PIRSF039102">
    <property type="entry name" value="Ddl/VanB"/>
    <property type="match status" value="1"/>
</dbReference>
<comment type="cofactor">
    <cofactor evidence="19">
        <name>Mg(2+)</name>
        <dbReference type="ChEBI" id="CHEBI:18420"/>
    </cofactor>
    <cofactor evidence="19">
        <name>Mn(2+)</name>
        <dbReference type="ChEBI" id="CHEBI:29035"/>
    </cofactor>
    <text evidence="19">Binds 2 magnesium or manganese ions per subunit.</text>
</comment>
<dbReference type="GO" id="GO:0005524">
    <property type="term" value="F:ATP binding"/>
    <property type="evidence" value="ECO:0007669"/>
    <property type="project" value="UniProtKB-UniRule"/>
</dbReference>
<comment type="catalytic activity">
    <reaction evidence="16 17">
        <text>2 D-alanine + ATP = D-alanyl-D-alanine + ADP + phosphate + H(+)</text>
        <dbReference type="Rhea" id="RHEA:11224"/>
        <dbReference type="ChEBI" id="CHEBI:15378"/>
        <dbReference type="ChEBI" id="CHEBI:30616"/>
        <dbReference type="ChEBI" id="CHEBI:43474"/>
        <dbReference type="ChEBI" id="CHEBI:57416"/>
        <dbReference type="ChEBI" id="CHEBI:57822"/>
        <dbReference type="ChEBI" id="CHEBI:456216"/>
        <dbReference type="EC" id="6.3.2.4"/>
    </reaction>
</comment>
<comment type="subcellular location">
    <subcellularLocation>
        <location evidence="3 17">Cytoplasm</location>
    </subcellularLocation>
</comment>
<reference evidence="22 25" key="1">
    <citation type="submission" date="2023-07" db="EMBL/GenBank/DDBJ databases">
        <authorList>
            <person name="Peeters C."/>
        </authorList>
    </citation>
    <scope>NUCLEOTIDE SEQUENCE</scope>
    <source>
        <strain evidence="23 25">R-77569</strain>
        <strain evidence="22">R-77591</strain>
    </source>
</reference>
<evidence type="ECO:0000256" key="12">
    <source>
        <dbReference type="ARBA" id="ARBA00022960"/>
    </source>
</evidence>
<evidence type="ECO:0000313" key="24">
    <source>
        <dbReference type="Proteomes" id="UP001190002"/>
    </source>
</evidence>
<evidence type="ECO:0000256" key="6">
    <source>
        <dbReference type="ARBA" id="ARBA00022490"/>
    </source>
</evidence>
<dbReference type="Gene3D" id="3.40.50.20">
    <property type="match status" value="1"/>
</dbReference>
<dbReference type="InterPro" id="IPR000291">
    <property type="entry name" value="D-Ala_lig_Van_CS"/>
</dbReference>
<dbReference type="PANTHER" id="PTHR23132">
    <property type="entry name" value="D-ALANINE--D-ALANINE LIGASE"/>
    <property type="match status" value="1"/>
</dbReference>
<evidence type="ECO:0000256" key="14">
    <source>
        <dbReference type="ARBA" id="ARBA00023211"/>
    </source>
</evidence>
<evidence type="ECO:0000256" key="9">
    <source>
        <dbReference type="ARBA" id="ARBA00022741"/>
    </source>
</evidence>
<protein>
    <recommendedName>
        <fullName evidence="5 17">D-alanine--D-alanine ligase</fullName>
        <ecNumber evidence="5 17">6.3.2.4</ecNumber>
    </recommendedName>
    <alternativeName>
        <fullName evidence="17">D-Ala-D-Ala ligase</fullName>
    </alternativeName>
    <alternativeName>
        <fullName evidence="17">D-alanylalanine synthetase</fullName>
    </alternativeName>
</protein>
<evidence type="ECO:0000256" key="3">
    <source>
        <dbReference type="ARBA" id="ARBA00004496"/>
    </source>
</evidence>
<dbReference type="Pfam" id="PF01820">
    <property type="entry name" value="Dala_Dala_lig_N"/>
    <property type="match status" value="1"/>
</dbReference>
<dbReference type="InterPro" id="IPR016185">
    <property type="entry name" value="PreATP-grasp_dom_sf"/>
</dbReference>
<dbReference type="Proteomes" id="UP001190452">
    <property type="component" value="Unassembled WGS sequence"/>
</dbReference>
<dbReference type="PROSITE" id="PS00844">
    <property type="entry name" value="DALA_DALA_LIGASE_2"/>
    <property type="match status" value="1"/>
</dbReference>
<keyword evidence="9 20" id="KW-0547">Nucleotide-binding</keyword>
<keyword evidence="11 19" id="KW-0460">Magnesium</keyword>
<evidence type="ECO:0000256" key="11">
    <source>
        <dbReference type="ARBA" id="ARBA00022842"/>
    </source>
</evidence>
<comment type="function">
    <text evidence="2 17">Cell wall formation.</text>
</comment>
<keyword evidence="25" id="KW-1185">Reference proteome</keyword>
<accession>A0AAD2APD9</accession>
<dbReference type="EMBL" id="CAUDKV010000001">
    <property type="protein sequence ID" value="CAJ0848342.1"/>
    <property type="molecule type" value="Genomic_DNA"/>
</dbReference>
<feature type="active site" evidence="18">
    <location>
        <position position="297"/>
    </location>
</feature>
<gene>
    <name evidence="22" type="primary">ddlB</name>
    <name evidence="17" type="synonym">ddl</name>
    <name evidence="23" type="ORF">R77569_00029</name>
    <name evidence="22" type="ORF">R77591_02741</name>
</gene>
<dbReference type="HAMAP" id="MF_00047">
    <property type="entry name" value="Dala_Dala_lig"/>
    <property type="match status" value="1"/>
</dbReference>
<evidence type="ECO:0000256" key="13">
    <source>
        <dbReference type="ARBA" id="ARBA00022984"/>
    </source>
</evidence>
<comment type="similarity">
    <text evidence="4 17">Belongs to the D-alanine--D-alanine ligase family.</text>
</comment>
<dbReference type="PROSITE" id="PS00843">
    <property type="entry name" value="DALA_DALA_LIGASE_1"/>
    <property type="match status" value="1"/>
</dbReference>
<dbReference type="GO" id="GO:0046872">
    <property type="term" value="F:metal ion binding"/>
    <property type="evidence" value="ECO:0007669"/>
    <property type="project" value="UniProtKB-KW"/>
</dbReference>
<evidence type="ECO:0000259" key="21">
    <source>
        <dbReference type="PROSITE" id="PS50975"/>
    </source>
</evidence>
<dbReference type="GO" id="GO:0009252">
    <property type="term" value="P:peptidoglycan biosynthetic process"/>
    <property type="evidence" value="ECO:0007669"/>
    <property type="project" value="UniProtKB-UniRule"/>
</dbReference>
<comment type="pathway">
    <text evidence="17">Cell wall biogenesis; peptidoglycan biosynthesis.</text>
</comment>
<feature type="binding site" evidence="19">
    <location>
        <position position="272"/>
    </location>
    <ligand>
        <name>Mg(2+)</name>
        <dbReference type="ChEBI" id="CHEBI:18420"/>
        <label>1</label>
    </ligand>
</feature>
<evidence type="ECO:0000256" key="4">
    <source>
        <dbReference type="ARBA" id="ARBA00010871"/>
    </source>
</evidence>
<evidence type="ECO:0000256" key="8">
    <source>
        <dbReference type="ARBA" id="ARBA00022723"/>
    </source>
</evidence>
<evidence type="ECO:0000256" key="20">
    <source>
        <dbReference type="PROSITE-ProRule" id="PRU00409"/>
    </source>
</evidence>
<evidence type="ECO:0000256" key="18">
    <source>
        <dbReference type="PIRSR" id="PIRSR039102-1"/>
    </source>
</evidence>
<evidence type="ECO:0000256" key="17">
    <source>
        <dbReference type="HAMAP-Rule" id="MF_00047"/>
    </source>
</evidence>
<evidence type="ECO:0000313" key="25">
    <source>
        <dbReference type="Proteomes" id="UP001190452"/>
    </source>
</evidence>
<keyword evidence="14 19" id="KW-0464">Manganese</keyword>
<dbReference type="GO" id="GO:0008360">
    <property type="term" value="P:regulation of cell shape"/>
    <property type="evidence" value="ECO:0007669"/>
    <property type="project" value="UniProtKB-KW"/>
</dbReference>
<evidence type="ECO:0000256" key="1">
    <source>
        <dbReference type="ARBA" id="ARBA00001936"/>
    </source>
</evidence>
<evidence type="ECO:0000256" key="19">
    <source>
        <dbReference type="PIRSR" id="PIRSR039102-3"/>
    </source>
</evidence>
<dbReference type="InterPro" id="IPR013815">
    <property type="entry name" value="ATP_grasp_subdomain_1"/>
</dbReference>
<sequence length="334" mass="35681">MTTMTTGPFVAHPAIDPKALGKVGVLLGGRSAEREISLLSGNGVLAALRSRGVDAHPFDPGMQPVADLAKQGFDRVVISLHGRFGEDGTIQGLLEQFGIPYTGSGVLASALAMDKEATKRQWQTHGLPTPDFVMLHADADWQAVADRLGLPLIVKPAREGSSIGLTKVTSVAELPAAYEKAARLDRDVMAEQFIDGDELTCPVIGEGESATALPLIRIVAPQANYDYQNKYFTDDTRYECPAPIPADVAARVQALVVQAYRGLGCRGWGRADIMLRKSDNAPFLLEMNTSPGMTGHSLVPMGARAAGISYEDFVLQLAASASLELHASSDWKPE</sequence>
<dbReference type="GO" id="GO:0008716">
    <property type="term" value="F:D-alanine-D-alanine ligase activity"/>
    <property type="evidence" value="ECO:0007669"/>
    <property type="project" value="UniProtKB-UniRule"/>
</dbReference>
<feature type="domain" description="ATP-grasp" evidence="21">
    <location>
        <begin position="119"/>
        <end position="319"/>
    </location>
</feature>
<dbReference type="GO" id="GO:0005829">
    <property type="term" value="C:cytosol"/>
    <property type="evidence" value="ECO:0007669"/>
    <property type="project" value="TreeGrafter"/>
</dbReference>
<dbReference type="InterPro" id="IPR011127">
    <property type="entry name" value="Dala_Dala_lig_N"/>
</dbReference>
<dbReference type="Proteomes" id="UP001190002">
    <property type="component" value="Unassembled WGS sequence"/>
</dbReference>
<feature type="binding site" evidence="19">
    <location>
        <position position="286"/>
    </location>
    <ligand>
        <name>Mg(2+)</name>
        <dbReference type="ChEBI" id="CHEBI:18420"/>
        <label>1</label>
    </ligand>
</feature>
<feature type="binding site" evidence="19">
    <location>
        <position position="286"/>
    </location>
    <ligand>
        <name>Mg(2+)</name>
        <dbReference type="ChEBI" id="CHEBI:18420"/>
        <label>2</label>
    </ligand>
</feature>
<evidence type="ECO:0000313" key="22">
    <source>
        <dbReference type="EMBL" id="CAJ0685602.1"/>
    </source>
</evidence>
<keyword evidence="7 17" id="KW-0436">Ligase</keyword>
<dbReference type="NCBIfam" id="NF002378">
    <property type="entry name" value="PRK01372.1"/>
    <property type="match status" value="1"/>
</dbReference>
<feature type="active site" evidence="18">
    <location>
        <position position="161"/>
    </location>
</feature>
<dbReference type="InterPro" id="IPR011761">
    <property type="entry name" value="ATP-grasp"/>
</dbReference>
<keyword evidence="8 19" id="KW-0479">Metal-binding</keyword>
<feature type="binding site" evidence="19">
    <location>
        <position position="288"/>
    </location>
    <ligand>
        <name>Mg(2+)</name>
        <dbReference type="ChEBI" id="CHEBI:18420"/>
        <label>2</label>
    </ligand>
</feature>
<dbReference type="EMBL" id="CATVXE010000011">
    <property type="protein sequence ID" value="CAJ0685602.1"/>
    <property type="molecule type" value="Genomic_DNA"/>
</dbReference>
<keyword evidence="15 17" id="KW-0961">Cell wall biogenesis/degradation</keyword>
<dbReference type="Gene3D" id="3.30.1490.20">
    <property type="entry name" value="ATP-grasp fold, A domain"/>
    <property type="match status" value="1"/>
</dbReference>
<dbReference type="PANTHER" id="PTHR23132:SF23">
    <property type="entry name" value="D-ALANINE--D-ALANINE LIGASE B"/>
    <property type="match status" value="1"/>
</dbReference>
<evidence type="ECO:0000256" key="5">
    <source>
        <dbReference type="ARBA" id="ARBA00012216"/>
    </source>
</evidence>
<dbReference type="Pfam" id="PF07478">
    <property type="entry name" value="Dala_Dala_lig_C"/>
    <property type="match status" value="1"/>
</dbReference>
<evidence type="ECO:0000256" key="10">
    <source>
        <dbReference type="ARBA" id="ARBA00022840"/>
    </source>
</evidence>
<comment type="caution">
    <text evidence="22">The sequence shown here is derived from an EMBL/GenBank/DDBJ whole genome shotgun (WGS) entry which is preliminary data.</text>
</comment>
<organism evidence="22 24">
    <name type="scientific">Ralstonia mannitolilytica</name>
    <dbReference type="NCBI Taxonomy" id="105219"/>
    <lineage>
        <taxon>Bacteria</taxon>
        <taxon>Pseudomonadati</taxon>
        <taxon>Pseudomonadota</taxon>
        <taxon>Betaproteobacteria</taxon>
        <taxon>Burkholderiales</taxon>
        <taxon>Burkholderiaceae</taxon>
        <taxon>Ralstonia</taxon>
    </lineage>
</organism>
<dbReference type="EC" id="6.3.2.4" evidence="5 17"/>
<name>A0AAD2APD9_9RALS</name>
<dbReference type="GO" id="GO:0071555">
    <property type="term" value="P:cell wall organization"/>
    <property type="evidence" value="ECO:0007669"/>
    <property type="project" value="UniProtKB-KW"/>
</dbReference>
<dbReference type="NCBIfam" id="TIGR01205">
    <property type="entry name" value="D_ala_D_alaTIGR"/>
    <property type="match status" value="1"/>
</dbReference>
<dbReference type="InterPro" id="IPR005905">
    <property type="entry name" value="D_ala_D_ala"/>
</dbReference>
<proteinExistence type="inferred from homology"/>
<comment type="cofactor">
    <cofactor evidence="1">
        <name>Mn(2+)</name>
        <dbReference type="ChEBI" id="CHEBI:29035"/>
    </cofactor>
</comment>
<evidence type="ECO:0000256" key="16">
    <source>
        <dbReference type="ARBA" id="ARBA00047614"/>
    </source>
</evidence>
<keyword evidence="6 17" id="KW-0963">Cytoplasm</keyword>
<dbReference type="Gene3D" id="3.30.470.20">
    <property type="entry name" value="ATP-grasp fold, B domain"/>
    <property type="match status" value="1"/>
</dbReference>
<evidence type="ECO:0000256" key="7">
    <source>
        <dbReference type="ARBA" id="ARBA00022598"/>
    </source>
</evidence>
<keyword evidence="13 17" id="KW-0573">Peptidoglycan synthesis</keyword>
<evidence type="ECO:0000313" key="23">
    <source>
        <dbReference type="EMBL" id="CAJ0848342.1"/>
    </source>
</evidence>
<dbReference type="InterPro" id="IPR011095">
    <property type="entry name" value="Dala_Dala_lig_C"/>
</dbReference>
<keyword evidence="12 17" id="KW-0133">Cell shape</keyword>
<feature type="active site" evidence="18">
    <location>
        <position position="33"/>
    </location>
</feature>